<dbReference type="InParanoid" id="A0A1X7T8W3"/>
<evidence type="ECO:0000313" key="1">
    <source>
        <dbReference type="EnsemblMetazoa" id="Aqu2.1.10989_001"/>
    </source>
</evidence>
<dbReference type="OrthoDB" id="5985771at2759"/>
<accession>A0A1X7T8W3</accession>
<organism evidence="1">
    <name type="scientific">Amphimedon queenslandica</name>
    <name type="common">Sponge</name>
    <dbReference type="NCBI Taxonomy" id="400682"/>
    <lineage>
        <taxon>Eukaryota</taxon>
        <taxon>Metazoa</taxon>
        <taxon>Porifera</taxon>
        <taxon>Demospongiae</taxon>
        <taxon>Heteroscleromorpha</taxon>
        <taxon>Haplosclerida</taxon>
        <taxon>Niphatidae</taxon>
        <taxon>Amphimedon</taxon>
    </lineage>
</organism>
<protein>
    <submittedName>
        <fullName evidence="1">Uncharacterized protein</fullName>
    </submittedName>
</protein>
<dbReference type="AlphaFoldDB" id="A0A1X7T8W3"/>
<name>A0A1X7T8W3_AMPQE</name>
<sequence length="181" mass="19159">MCLLFCIHRHFYALIGLSGGRPSTATSAFHTLPLVSLGQLPSTTTTAIATVPSSSAKELPGVIVSPSLPPIPGKVINNVWAGLFVDLREMFPDNAALTKQILETGSNAGSKLQELEDPLSWAFYFLAFLAISVPDKRAKELAAYGQIVIQLAQRHGGGAGSPMTDCSVSKLLQGPTPLGMR</sequence>
<proteinExistence type="predicted"/>
<dbReference type="EnsemblMetazoa" id="Aqu2.1.10989_001">
    <property type="protein sequence ID" value="Aqu2.1.10989_001"/>
    <property type="gene ID" value="Aqu2.1.10989"/>
</dbReference>
<reference evidence="1" key="1">
    <citation type="submission" date="2017-05" db="UniProtKB">
        <authorList>
            <consortium name="EnsemblMetazoa"/>
        </authorList>
    </citation>
    <scope>IDENTIFICATION</scope>
</reference>